<feature type="region of interest" description="Disordered" evidence="1">
    <location>
        <begin position="44"/>
        <end position="69"/>
    </location>
</feature>
<sequence length="118" mass="14115">MRRQTSWKLSRMKQDEKFSDVDWKMLNEYLPHKLLEELDEENNTTIHRQLSTNTDHDLPTSSNRNNHTQYELQTIPTVYQTDSLPVTPRIRNKHHNDEDILLSIVNIRNPNDEDEDDC</sequence>
<dbReference type="EMBL" id="CAJOAY010036259">
    <property type="protein sequence ID" value="CAF4456218.1"/>
    <property type="molecule type" value="Genomic_DNA"/>
</dbReference>
<evidence type="ECO:0000313" key="3">
    <source>
        <dbReference type="Proteomes" id="UP000663881"/>
    </source>
</evidence>
<proteinExistence type="predicted"/>
<protein>
    <submittedName>
        <fullName evidence="2">Uncharacterized protein</fullName>
    </submittedName>
</protein>
<evidence type="ECO:0000256" key="1">
    <source>
        <dbReference type="SAM" id="MobiDB-lite"/>
    </source>
</evidence>
<comment type="caution">
    <text evidence="2">The sequence shown here is derived from an EMBL/GenBank/DDBJ whole genome shotgun (WGS) entry which is preliminary data.</text>
</comment>
<dbReference type="AlphaFoldDB" id="A0A820SQ14"/>
<feature type="non-terminal residue" evidence="2">
    <location>
        <position position="118"/>
    </location>
</feature>
<name>A0A820SQ14_9BILA</name>
<reference evidence="2" key="1">
    <citation type="submission" date="2021-02" db="EMBL/GenBank/DDBJ databases">
        <authorList>
            <person name="Nowell W R."/>
        </authorList>
    </citation>
    <scope>NUCLEOTIDE SEQUENCE</scope>
</reference>
<accession>A0A820SQ14</accession>
<dbReference type="Proteomes" id="UP000663881">
    <property type="component" value="Unassembled WGS sequence"/>
</dbReference>
<evidence type="ECO:0000313" key="2">
    <source>
        <dbReference type="EMBL" id="CAF4456218.1"/>
    </source>
</evidence>
<organism evidence="2 3">
    <name type="scientific">Adineta steineri</name>
    <dbReference type="NCBI Taxonomy" id="433720"/>
    <lineage>
        <taxon>Eukaryota</taxon>
        <taxon>Metazoa</taxon>
        <taxon>Spiralia</taxon>
        <taxon>Gnathifera</taxon>
        <taxon>Rotifera</taxon>
        <taxon>Eurotatoria</taxon>
        <taxon>Bdelloidea</taxon>
        <taxon>Adinetida</taxon>
        <taxon>Adinetidae</taxon>
        <taxon>Adineta</taxon>
    </lineage>
</organism>
<gene>
    <name evidence="2" type="ORF">OKA104_LOCUS54433</name>
</gene>